<dbReference type="GO" id="GO:0005634">
    <property type="term" value="C:nucleus"/>
    <property type="evidence" value="ECO:0007669"/>
    <property type="project" value="TreeGrafter"/>
</dbReference>
<name>A0A835BTZ0_9POAL</name>
<evidence type="ECO:0008006" key="4">
    <source>
        <dbReference type="Google" id="ProtNLM"/>
    </source>
</evidence>
<dbReference type="PANTHER" id="PTHR31832:SF80">
    <property type="entry name" value="AP2-EREBP TRANSCRIPTION FACTOR"/>
    <property type="match status" value="1"/>
</dbReference>
<dbReference type="PANTHER" id="PTHR31832">
    <property type="entry name" value="B-BOX ZINC FINGER PROTEIN 22"/>
    <property type="match status" value="1"/>
</dbReference>
<feature type="compositionally biased region" description="Acidic residues" evidence="1">
    <location>
        <begin position="229"/>
        <end position="239"/>
    </location>
</feature>
<feature type="compositionally biased region" description="Low complexity" evidence="1">
    <location>
        <begin position="127"/>
        <end position="138"/>
    </location>
</feature>
<comment type="caution">
    <text evidence="2">The sequence shown here is derived from an EMBL/GenBank/DDBJ whole genome shotgun (WGS) entry which is preliminary data.</text>
</comment>
<feature type="compositionally biased region" description="Low complexity" evidence="1">
    <location>
        <begin position="78"/>
        <end position="88"/>
    </location>
</feature>
<organism evidence="2 3">
    <name type="scientific">Digitaria exilis</name>
    <dbReference type="NCBI Taxonomy" id="1010633"/>
    <lineage>
        <taxon>Eukaryota</taxon>
        <taxon>Viridiplantae</taxon>
        <taxon>Streptophyta</taxon>
        <taxon>Embryophyta</taxon>
        <taxon>Tracheophyta</taxon>
        <taxon>Spermatophyta</taxon>
        <taxon>Magnoliopsida</taxon>
        <taxon>Liliopsida</taxon>
        <taxon>Poales</taxon>
        <taxon>Poaceae</taxon>
        <taxon>PACMAD clade</taxon>
        <taxon>Panicoideae</taxon>
        <taxon>Panicodae</taxon>
        <taxon>Paniceae</taxon>
        <taxon>Anthephorinae</taxon>
        <taxon>Digitaria</taxon>
    </lineage>
</organism>
<protein>
    <recommendedName>
        <fullName evidence="4">B box-type domain-containing protein</fullName>
    </recommendedName>
</protein>
<dbReference type="AlphaFoldDB" id="A0A835BTZ0"/>
<reference evidence="2" key="1">
    <citation type="submission" date="2020-07" db="EMBL/GenBank/DDBJ databases">
        <title>Genome sequence and genetic diversity analysis of an under-domesticated orphan crop, white fonio (Digitaria exilis).</title>
        <authorList>
            <person name="Bennetzen J.L."/>
            <person name="Chen S."/>
            <person name="Ma X."/>
            <person name="Wang X."/>
            <person name="Yssel A.E.J."/>
            <person name="Chaluvadi S.R."/>
            <person name="Johnson M."/>
            <person name="Gangashetty P."/>
            <person name="Hamidou F."/>
            <person name="Sanogo M.D."/>
            <person name="Zwaenepoel A."/>
            <person name="Wallace J."/>
            <person name="Van De Peer Y."/>
            <person name="Van Deynze A."/>
        </authorList>
    </citation>
    <scope>NUCLEOTIDE SEQUENCE</scope>
    <source>
        <tissue evidence="2">Leaves</tissue>
    </source>
</reference>
<gene>
    <name evidence="2" type="ORF">HU200_029201</name>
</gene>
<dbReference type="GO" id="GO:0006355">
    <property type="term" value="P:regulation of DNA-templated transcription"/>
    <property type="evidence" value="ECO:0007669"/>
    <property type="project" value="TreeGrafter"/>
</dbReference>
<feature type="region of interest" description="Disordered" evidence="1">
    <location>
        <begin position="66"/>
        <end position="93"/>
    </location>
</feature>
<evidence type="ECO:0000313" key="2">
    <source>
        <dbReference type="EMBL" id="KAF8711188.1"/>
    </source>
</evidence>
<feature type="region of interest" description="Disordered" evidence="1">
    <location>
        <begin position="345"/>
        <end position="368"/>
    </location>
</feature>
<dbReference type="OrthoDB" id="153872at2759"/>
<dbReference type="EMBL" id="JACEFO010001753">
    <property type="protein sequence ID" value="KAF8711188.1"/>
    <property type="molecule type" value="Genomic_DNA"/>
</dbReference>
<dbReference type="Proteomes" id="UP000636709">
    <property type="component" value="Unassembled WGS sequence"/>
</dbReference>
<sequence>MEGSRQRETPTWIRLTAKGIFAVSRQIWLTANMLLCRQRPSFSPLFPFSFHSFTFPLTRTLFFPRRRRHPLPPPPPAAAAASQPRARAGLPGRLPRRQAALYDSCDRRVHRANKLAGKHRRFSLLHPSPSSSSSSSSSGQQKPPLCDICQLEAPIDCVDGCPRRGANRDRRVQERRGFLFCKEDWAILCRECDVPVHTASEITRRHSRFLLTGVRLSSAPVDSPATSEQQDDQEQEEENAGSPCNADSACSGGAATAAASASDGSSISEYLTKTLPGWHVEDFLVGDASAWDVGACSDGTLVHLAHGKATVFAVSQKSGSRQRVPFCREPDAWLTANTAPLPWLTANLRTGPTNAKPKGMHGDGRLEM</sequence>
<proteinExistence type="predicted"/>
<accession>A0A835BTZ0</accession>
<dbReference type="InterPro" id="IPR051979">
    <property type="entry name" value="B-box_zinc_finger"/>
</dbReference>
<keyword evidence="3" id="KW-1185">Reference proteome</keyword>
<feature type="region of interest" description="Disordered" evidence="1">
    <location>
        <begin position="123"/>
        <end position="143"/>
    </location>
</feature>
<feature type="region of interest" description="Disordered" evidence="1">
    <location>
        <begin position="219"/>
        <end position="247"/>
    </location>
</feature>
<dbReference type="GO" id="GO:0009640">
    <property type="term" value="P:photomorphogenesis"/>
    <property type="evidence" value="ECO:0007669"/>
    <property type="project" value="TreeGrafter"/>
</dbReference>
<evidence type="ECO:0000313" key="3">
    <source>
        <dbReference type="Proteomes" id="UP000636709"/>
    </source>
</evidence>
<evidence type="ECO:0000256" key="1">
    <source>
        <dbReference type="SAM" id="MobiDB-lite"/>
    </source>
</evidence>